<keyword evidence="8" id="KW-1185">Reference proteome</keyword>
<evidence type="ECO:0000256" key="6">
    <source>
        <dbReference type="RuleBase" id="RU365062"/>
    </source>
</evidence>
<dbReference type="SUPFAM" id="SSF69593">
    <property type="entry name" value="Glycerol-3-phosphate (1)-acyltransferase"/>
    <property type="match status" value="1"/>
</dbReference>
<dbReference type="GO" id="GO:0006644">
    <property type="term" value="P:phospholipid metabolic process"/>
    <property type="evidence" value="ECO:0007669"/>
    <property type="project" value="InterPro"/>
</dbReference>
<dbReference type="Proteomes" id="UP001259832">
    <property type="component" value="Unassembled WGS sequence"/>
</dbReference>
<comment type="caution">
    <text evidence="7">The sequence shown here is derived from an EMBL/GenBank/DDBJ whole genome shotgun (WGS) entry which is preliminary data.</text>
</comment>
<dbReference type="AlphaFoldDB" id="A0AAD9GA05"/>
<dbReference type="InterPro" id="IPR000872">
    <property type="entry name" value="Tafazzin"/>
</dbReference>
<dbReference type="GO" id="GO:0016020">
    <property type="term" value="C:membrane"/>
    <property type="evidence" value="ECO:0007669"/>
    <property type="project" value="UniProtKB-SubCell"/>
</dbReference>
<sequence length="129" mass="13962">MLRRTGKPLVGSPLLRSLSLTALSISAVSVGVGAVALYVDAPVADFGDGNYDDRRRTELFPEWVHDVARIPIFGAATLASKFYLQLLNRTKVEGVENLIQQLEKRPKGTAIITVSNHSATVDDPAVFAK</sequence>
<dbReference type="EMBL" id="JASMQC010000025">
    <property type="protein sequence ID" value="KAK1934618.1"/>
    <property type="molecule type" value="Genomic_DNA"/>
</dbReference>
<evidence type="ECO:0000256" key="3">
    <source>
        <dbReference type="ARBA" id="ARBA00023098"/>
    </source>
</evidence>
<accession>A0AAD9GA05</accession>
<evidence type="ECO:0000256" key="1">
    <source>
        <dbReference type="ARBA" id="ARBA00004170"/>
    </source>
</evidence>
<keyword evidence="2" id="KW-0808">Transferase</keyword>
<name>A0AAD9GA05_9STRA</name>
<evidence type="ECO:0000256" key="4">
    <source>
        <dbReference type="ARBA" id="ARBA00023136"/>
    </source>
</evidence>
<proteinExistence type="inferred from homology"/>
<evidence type="ECO:0000256" key="2">
    <source>
        <dbReference type="ARBA" id="ARBA00022679"/>
    </source>
</evidence>
<protein>
    <recommendedName>
        <fullName evidence="6">Tafazzin family protein</fullName>
    </recommendedName>
</protein>
<comment type="subcellular location">
    <subcellularLocation>
        <location evidence="1">Membrane</location>
        <topology evidence="1">Peripheral membrane protein</topology>
    </subcellularLocation>
</comment>
<keyword evidence="4" id="KW-0472">Membrane</keyword>
<organism evidence="7 8">
    <name type="scientific">Phytophthora citrophthora</name>
    <dbReference type="NCBI Taxonomy" id="4793"/>
    <lineage>
        <taxon>Eukaryota</taxon>
        <taxon>Sar</taxon>
        <taxon>Stramenopiles</taxon>
        <taxon>Oomycota</taxon>
        <taxon>Peronosporomycetes</taxon>
        <taxon>Peronosporales</taxon>
        <taxon>Peronosporaceae</taxon>
        <taxon>Phytophthora</taxon>
    </lineage>
</organism>
<comment type="similarity">
    <text evidence="6">Belongs to the taffazin family.</text>
</comment>
<dbReference type="PANTHER" id="PTHR12497">
    <property type="entry name" value="TAZ PROTEIN TAFAZZIN"/>
    <property type="match status" value="1"/>
</dbReference>
<dbReference type="GO" id="GO:0008374">
    <property type="term" value="F:O-acyltransferase activity"/>
    <property type="evidence" value="ECO:0007669"/>
    <property type="project" value="TreeGrafter"/>
</dbReference>
<evidence type="ECO:0000313" key="7">
    <source>
        <dbReference type="EMBL" id="KAK1934618.1"/>
    </source>
</evidence>
<dbReference type="PANTHER" id="PTHR12497:SF0">
    <property type="entry name" value="TAFAZZIN"/>
    <property type="match status" value="1"/>
</dbReference>
<reference evidence="7" key="1">
    <citation type="submission" date="2023-08" db="EMBL/GenBank/DDBJ databases">
        <title>Reference Genome Resource for the Citrus Pathogen Phytophthora citrophthora.</title>
        <authorList>
            <person name="Moller H."/>
            <person name="Coetzee B."/>
            <person name="Rose L.J."/>
            <person name="Van Niekerk J.M."/>
        </authorList>
    </citation>
    <scope>NUCLEOTIDE SEQUENCE</scope>
    <source>
        <strain evidence="7">STE-U-9442</strain>
    </source>
</reference>
<keyword evidence="5" id="KW-0012">Acyltransferase</keyword>
<keyword evidence="3" id="KW-0443">Lipid metabolism</keyword>
<evidence type="ECO:0000313" key="8">
    <source>
        <dbReference type="Proteomes" id="UP001259832"/>
    </source>
</evidence>
<gene>
    <name evidence="7" type="ORF">P3T76_011227</name>
</gene>
<evidence type="ECO:0000256" key="5">
    <source>
        <dbReference type="ARBA" id="ARBA00023315"/>
    </source>
</evidence>